<evidence type="ECO:0000256" key="4">
    <source>
        <dbReference type="ARBA" id="ARBA00022692"/>
    </source>
</evidence>
<evidence type="ECO:0000256" key="6">
    <source>
        <dbReference type="ARBA" id="ARBA00023136"/>
    </source>
</evidence>
<dbReference type="InterPro" id="IPR019476">
    <property type="entry name" value="T4SS_TraD_DNA-bd"/>
</dbReference>
<comment type="caution">
    <text evidence="9">The sequence shown here is derived from an EMBL/GenBank/DDBJ whole genome shotgun (WGS) entry which is preliminary data.</text>
</comment>
<accession>A0A2H0N793</accession>
<keyword evidence="3" id="KW-1003">Cell membrane</keyword>
<evidence type="ECO:0000259" key="8">
    <source>
        <dbReference type="Pfam" id="PF10412"/>
    </source>
</evidence>
<dbReference type="CDD" id="cd01127">
    <property type="entry name" value="TrwB_TraG_TraD_VirD4"/>
    <property type="match status" value="2"/>
</dbReference>
<proteinExistence type="inferred from homology"/>
<keyword evidence="4 7" id="KW-0812">Transmembrane</keyword>
<dbReference type="GO" id="GO:0005886">
    <property type="term" value="C:plasma membrane"/>
    <property type="evidence" value="ECO:0007669"/>
    <property type="project" value="UniProtKB-SubCell"/>
</dbReference>
<dbReference type="SUPFAM" id="SSF52540">
    <property type="entry name" value="P-loop containing nucleoside triphosphate hydrolases"/>
    <property type="match status" value="1"/>
</dbReference>
<feature type="non-terminal residue" evidence="9">
    <location>
        <position position="1"/>
    </location>
</feature>
<evidence type="ECO:0000256" key="3">
    <source>
        <dbReference type="ARBA" id="ARBA00022475"/>
    </source>
</evidence>
<evidence type="ECO:0000256" key="1">
    <source>
        <dbReference type="ARBA" id="ARBA00004651"/>
    </source>
</evidence>
<dbReference type="InterPro" id="IPR003688">
    <property type="entry name" value="TraG/VirD4"/>
</dbReference>
<feature type="domain" description="Type IV secretion system coupling protein TraD DNA-binding" evidence="8">
    <location>
        <begin position="507"/>
        <end position="739"/>
    </location>
</feature>
<name>A0A2H0N793_9BACT</name>
<dbReference type="InterPro" id="IPR027417">
    <property type="entry name" value="P-loop_NTPase"/>
</dbReference>
<feature type="transmembrane region" description="Helical" evidence="7">
    <location>
        <begin position="60"/>
        <end position="81"/>
    </location>
</feature>
<dbReference type="Pfam" id="PF10412">
    <property type="entry name" value="TrwB_AAD_bind"/>
    <property type="match status" value="1"/>
</dbReference>
<comment type="subcellular location">
    <subcellularLocation>
        <location evidence="1">Cell membrane</location>
        <topology evidence="1">Multi-pass membrane protein</topology>
    </subcellularLocation>
</comment>
<dbReference type="Proteomes" id="UP000229893">
    <property type="component" value="Unassembled WGS sequence"/>
</dbReference>
<evidence type="ECO:0000256" key="5">
    <source>
        <dbReference type="ARBA" id="ARBA00022989"/>
    </source>
</evidence>
<dbReference type="AlphaFoldDB" id="A0A2H0N793"/>
<keyword evidence="6 7" id="KW-0472">Membrane</keyword>
<protein>
    <recommendedName>
        <fullName evidence="8">Type IV secretion system coupling protein TraD DNA-binding domain-containing protein</fullName>
    </recommendedName>
</protein>
<evidence type="ECO:0000256" key="7">
    <source>
        <dbReference type="SAM" id="Phobius"/>
    </source>
</evidence>
<evidence type="ECO:0000313" key="10">
    <source>
        <dbReference type="Proteomes" id="UP000229893"/>
    </source>
</evidence>
<evidence type="ECO:0000256" key="2">
    <source>
        <dbReference type="ARBA" id="ARBA00008806"/>
    </source>
</evidence>
<sequence length="798" mass="91307">KHLIPQSRSRARKRLVLILCISVVLKVVASNGGVLAWLNYQELIPISKNAVSAYFRYKTSFWFIILSGAEFMATLILVTALENRSRILSRLLEKMEKYNQDSQWKQKLPLPSEQNRDEFSLNIMSKFTTATGEDSLKPSSNEEWLTLNQKTLLSNMMIIAPTGGGKTQSIILPIIEQAIGWNKSDLERKATLAIYDPKAELTKYVEEIAERHGRSEDVVILSLTSKSHTNIIKVDKVWDGTTSWRVAGWIVSAWQNYQGKSSPEPFWESQSYQLVRNILVMLYVEKGNSATIADVSRSFLDLSEGVFKKVRDPNSGKVEKHVTQFGRRILSVKLAVSRYSELAMRELDEYRFTTESEEVFDESIKELALERIDEIKNSYFEEMELQNPALLKESILIIETQLSNVVDEGLKSSLQLKILDLNDKLRKVRSVISKKEKEWKEQYESFLIQEKIKKDSEIIHEKLSLNIRNENLDKDEESQLFSIQNNMTMVHEAVTEIIKGSNTSEEQRSNILSNMRPFLQLFQGQELERSISNSSENVDFQEIIRNGKILVPDYPGISVGNELSNAVITLVKSRWQQASIDEGNNPGRSQNRLKFQIMDEAQRIISLGDQKHAGDFDYMEISRSMGGITVMCSQSIASLKAKASRDIDWQKVHGVIRNIICFGTNDTNALREMREIAGQSVVKRMSKTISEGASTPTLDVISEKYKGDSSSMSVSYTESEAKEDRVAESDIQTLPMYTSIGYIFDTTNKVYCLAHKPYFWPHMRDKWILMQKCEYSLSKRFTVLYGQFLGGILQRLYR</sequence>
<reference evidence="9 10" key="1">
    <citation type="submission" date="2017-09" db="EMBL/GenBank/DDBJ databases">
        <title>Depth-based differentiation of microbial function through sediment-hosted aquifers and enrichment of novel symbionts in the deep terrestrial subsurface.</title>
        <authorList>
            <person name="Probst A.J."/>
            <person name="Ladd B."/>
            <person name="Jarett J.K."/>
            <person name="Geller-Mcgrath D.E."/>
            <person name="Sieber C.M."/>
            <person name="Emerson J.B."/>
            <person name="Anantharaman K."/>
            <person name="Thomas B.C."/>
            <person name="Malmstrom R."/>
            <person name="Stieglmeier M."/>
            <person name="Klingl A."/>
            <person name="Woyke T."/>
            <person name="Ryan C.M."/>
            <person name="Banfield J.F."/>
        </authorList>
    </citation>
    <scope>NUCLEOTIDE SEQUENCE [LARGE SCALE GENOMIC DNA]</scope>
    <source>
        <strain evidence="9">CG11_big_fil_rev_8_21_14_0_20_35_14</strain>
    </source>
</reference>
<dbReference type="PANTHER" id="PTHR37937:SF1">
    <property type="entry name" value="CONJUGATIVE TRANSFER: DNA TRANSPORT"/>
    <property type="match status" value="1"/>
</dbReference>
<organism evidence="9 10">
    <name type="scientific">Candidatus Liptonbacteria bacterium CG11_big_fil_rev_8_21_14_0_20_35_14</name>
    <dbReference type="NCBI Taxonomy" id="1974634"/>
    <lineage>
        <taxon>Bacteria</taxon>
        <taxon>Candidatus Liptoniibacteriota</taxon>
    </lineage>
</organism>
<comment type="similarity">
    <text evidence="2">Belongs to the VirD4/TraG family.</text>
</comment>
<dbReference type="Pfam" id="PF02534">
    <property type="entry name" value="T4SS-DNA_transf"/>
    <property type="match status" value="1"/>
</dbReference>
<dbReference type="Gene3D" id="3.40.50.300">
    <property type="entry name" value="P-loop containing nucleotide triphosphate hydrolases"/>
    <property type="match status" value="2"/>
</dbReference>
<evidence type="ECO:0000313" key="9">
    <source>
        <dbReference type="EMBL" id="PIR04769.1"/>
    </source>
</evidence>
<dbReference type="PANTHER" id="PTHR37937">
    <property type="entry name" value="CONJUGATIVE TRANSFER: DNA TRANSPORT"/>
    <property type="match status" value="1"/>
</dbReference>
<feature type="transmembrane region" description="Helical" evidence="7">
    <location>
        <begin position="15"/>
        <end position="40"/>
    </location>
</feature>
<gene>
    <name evidence="9" type="ORF">COV57_02630</name>
</gene>
<dbReference type="EMBL" id="PCWO01000039">
    <property type="protein sequence ID" value="PIR04769.1"/>
    <property type="molecule type" value="Genomic_DNA"/>
</dbReference>
<keyword evidence="5 7" id="KW-1133">Transmembrane helix</keyword>
<dbReference type="InterPro" id="IPR051539">
    <property type="entry name" value="T4SS-coupling_protein"/>
</dbReference>